<dbReference type="InterPro" id="IPR001214">
    <property type="entry name" value="SET_dom"/>
</dbReference>
<evidence type="ECO:0000259" key="13">
    <source>
        <dbReference type="PROSITE" id="PS50868"/>
    </source>
</evidence>
<evidence type="ECO:0000256" key="6">
    <source>
        <dbReference type="ARBA" id="ARBA00022691"/>
    </source>
</evidence>
<evidence type="ECO:0000256" key="11">
    <source>
        <dbReference type="SAM" id="MobiDB-lite"/>
    </source>
</evidence>
<dbReference type="InterPro" id="IPR011011">
    <property type="entry name" value="Znf_FYVE_PHD"/>
</dbReference>
<dbReference type="GO" id="GO:0005634">
    <property type="term" value="C:nucleus"/>
    <property type="evidence" value="ECO:0007669"/>
    <property type="project" value="UniProtKB-SubCell"/>
</dbReference>
<dbReference type="InterPro" id="IPR046341">
    <property type="entry name" value="SET_dom_sf"/>
</dbReference>
<accession>A0ABD2L483</accession>
<dbReference type="InterPro" id="IPR003616">
    <property type="entry name" value="Post-SET_dom"/>
</dbReference>
<evidence type="ECO:0008006" key="16">
    <source>
        <dbReference type="Google" id="ProtNLM"/>
    </source>
</evidence>
<comment type="caution">
    <text evidence="14">The sequence shown here is derived from an EMBL/GenBank/DDBJ whole genome shotgun (WGS) entry which is preliminary data.</text>
</comment>
<feature type="region of interest" description="Disordered" evidence="11">
    <location>
        <begin position="700"/>
        <end position="721"/>
    </location>
</feature>
<evidence type="ECO:0000313" key="14">
    <source>
        <dbReference type="EMBL" id="KAL3110027.1"/>
    </source>
</evidence>
<dbReference type="Pfam" id="PF00856">
    <property type="entry name" value="SET"/>
    <property type="match status" value="1"/>
</dbReference>
<evidence type="ECO:0000256" key="8">
    <source>
        <dbReference type="ARBA" id="ARBA00022771"/>
    </source>
</evidence>
<dbReference type="InterPro" id="IPR050777">
    <property type="entry name" value="SET2_Histone-Lys_MeTrsfase"/>
</dbReference>
<dbReference type="GO" id="GO:0005694">
    <property type="term" value="C:chromosome"/>
    <property type="evidence" value="ECO:0007669"/>
    <property type="project" value="UniProtKB-SubCell"/>
</dbReference>
<dbReference type="CDD" id="cd15566">
    <property type="entry name" value="PHD3_NSD"/>
    <property type="match status" value="1"/>
</dbReference>
<evidence type="ECO:0000259" key="12">
    <source>
        <dbReference type="PROSITE" id="PS50280"/>
    </source>
</evidence>
<dbReference type="PROSITE" id="PS50280">
    <property type="entry name" value="SET"/>
    <property type="match status" value="1"/>
</dbReference>
<dbReference type="SUPFAM" id="SSF57903">
    <property type="entry name" value="FYVE/PHD zinc finger"/>
    <property type="match status" value="1"/>
</dbReference>
<keyword evidence="8" id="KW-0863">Zinc-finger</keyword>
<evidence type="ECO:0000256" key="10">
    <source>
        <dbReference type="ARBA" id="ARBA00023242"/>
    </source>
</evidence>
<feature type="domain" description="Post-SET" evidence="13">
    <location>
        <begin position="630"/>
        <end position="646"/>
    </location>
</feature>
<dbReference type="InterPro" id="IPR001965">
    <property type="entry name" value="Znf_PHD"/>
</dbReference>
<dbReference type="SMART" id="SM00317">
    <property type="entry name" value="SET"/>
    <property type="match status" value="1"/>
</dbReference>
<evidence type="ECO:0000256" key="3">
    <source>
        <dbReference type="ARBA" id="ARBA00022454"/>
    </source>
</evidence>
<feature type="domain" description="SET" evidence="12">
    <location>
        <begin position="504"/>
        <end position="623"/>
    </location>
</feature>
<dbReference type="PANTHER" id="PTHR22884">
    <property type="entry name" value="SET DOMAIN PROTEINS"/>
    <property type="match status" value="1"/>
</dbReference>
<sequence>MFEKKPRTSERRSLSNLTNVIYNDGKKGNAKGSVETTRKDLHKNFAEDFVLMRNNLELLKQKWKGREDTFVLPKLSLNESTNAKLKKSEENIFWQKQCPINVINAARTIKTHCLGGHHAVHRNMFPKRVRGAFCYLCGLNDGIELKKCSMAGCSTRFHLLCARNSTLGGYTYKFMERRSERVGLFCSRHHCIACFSDHNRTRCFAGASLVTCDQCELAWHRDCIPSGCSIDSKNEITCPRHVAFPDFPAFHLRHCAYCQQKPESPDELVKCTVCFRSAHLKCYNESKLTATNDEGMGQKPVICHWCETFDFVRYGDYAMGRFSRHWWYPCQTVSNDEFPQKNNPLLGSVGYLCVKWLPYKGKILYNLLSHNRIVVMTDHDYFFVSEAQTSDIFMEWREAQNFMVRNNPLNRPLKNDQIPEKGISNGQRMVKHLQRNHYSKAELKTQSDRLLVPDFCNCPNGSDRCGPSTNCINRSLLQECPKGCGEDFNLGCANRRISEGNNCIKVEIKFFPGKGYGAIAKEKVPSGGFVGEYVGEVISNEEGRRRVEKIAELQSHEAQYYVMELDERRSIDAQFYGNDMRYVNHSCSPNCVIQQIQSDFDLHLVLVANKEISIGEELSFDYNMQANGRSVPNCHCGAPKCTGVLSAEKNGKQRISNWKENNISAAQRTIFLPLTKVEQVKCFSISAPEKNNVGTVKKLGRPRKVTTDSIQSNKRLKKTDR</sequence>
<keyword evidence="4" id="KW-0489">Methyltransferase</keyword>
<evidence type="ECO:0000256" key="1">
    <source>
        <dbReference type="ARBA" id="ARBA00004123"/>
    </source>
</evidence>
<evidence type="ECO:0000256" key="7">
    <source>
        <dbReference type="ARBA" id="ARBA00022723"/>
    </source>
</evidence>
<keyword evidence="9" id="KW-0862">Zinc</keyword>
<dbReference type="AlphaFoldDB" id="A0ABD2L483"/>
<evidence type="ECO:0000313" key="15">
    <source>
        <dbReference type="Proteomes" id="UP001620626"/>
    </source>
</evidence>
<evidence type="ECO:0000256" key="9">
    <source>
        <dbReference type="ARBA" id="ARBA00022833"/>
    </source>
</evidence>
<dbReference type="SUPFAM" id="SSF82199">
    <property type="entry name" value="SET domain"/>
    <property type="match status" value="1"/>
</dbReference>
<organism evidence="14 15">
    <name type="scientific">Heterodera trifolii</name>
    <dbReference type="NCBI Taxonomy" id="157864"/>
    <lineage>
        <taxon>Eukaryota</taxon>
        <taxon>Metazoa</taxon>
        <taxon>Ecdysozoa</taxon>
        <taxon>Nematoda</taxon>
        <taxon>Chromadorea</taxon>
        <taxon>Rhabditida</taxon>
        <taxon>Tylenchina</taxon>
        <taxon>Tylenchomorpha</taxon>
        <taxon>Tylenchoidea</taxon>
        <taxon>Heteroderidae</taxon>
        <taxon>Heteroderinae</taxon>
        <taxon>Heterodera</taxon>
    </lineage>
</organism>
<dbReference type="GO" id="GO:0032259">
    <property type="term" value="P:methylation"/>
    <property type="evidence" value="ECO:0007669"/>
    <property type="project" value="UniProtKB-KW"/>
</dbReference>
<comment type="subcellular location">
    <subcellularLocation>
        <location evidence="2">Chromosome</location>
    </subcellularLocation>
    <subcellularLocation>
        <location evidence="1">Nucleus</location>
    </subcellularLocation>
</comment>
<keyword evidence="3" id="KW-0158">Chromosome</keyword>
<dbReference type="GO" id="GO:0008270">
    <property type="term" value="F:zinc ion binding"/>
    <property type="evidence" value="ECO:0007669"/>
    <property type="project" value="UniProtKB-KW"/>
</dbReference>
<proteinExistence type="predicted"/>
<evidence type="ECO:0000256" key="2">
    <source>
        <dbReference type="ARBA" id="ARBA00004286"/>
    </source>
</evidence>
<dbReference type="SMART" id="SM00249">
    <property type="entry name" value="PHD"/>
    <property type="match status" value="3"/>
</dbReference>
<gene>
    <name evidence="14" type="ORF">niasHT_015630</name>
</gene>
<dbReference type="PROSITE" id="PS50868">
    <property type="entry name" value="POST_SET"/>
    <property type="match status" value="1"/>
</dbReference>
<dbReference type="CDD" id="cd15489">
    <property type="entry name" value="PHD_SF"/>
    <property type="match status" value="1"/>
</dbReference>
<protein>
    <recommendedName>
        <fullName evidence="16">Histone-lysine N-methyltransferase</fullName>
    </recommendedName>
</protein>
<keyword evidence="6" id="KW-0949">S-adenosyl-L-methionine</keyword>
<dbReference type="Gene3D" id="2.170.270.10">
    <property type="entry name" value="SET domain"/>
    <property type="match status" value="1"/>
</dbReference>
<keyword evidence="15" id="KW-1185">Reference proteome</keyword>
<keyword evidence="5" id="KW-0808">Transferase</keyword>
<name>A0ABD2L483_9BILA</name>
<keyword evidence="10" id="KW-0539">Nucleus</keyword>
<dbReference type="Proteomes" id="UP001620626">
    <property type="component" value="Unassembled WGS sequence"/>
</dbReference>
<keyword evidence="7" id="KW-0479">Metal-binding</keyword>
<dbReference type="GO" id="GO:0008168">
    <property type="term" value="F:methyltransferase activity"/>
    <property type="evidence" value="ECO:0007669"/>
    <property type="project" value="UniProtKB-KW"/>
</dbReference>
<dbReference type="EMBL" id="JBICBT010000549">
    <property type="protein sequence ID" value="KAL3110027.1"/>
    <property type="molecule type" value="Genomic_DNA"/>
</dbReference>
<evidence type="ECO:0000256" key="5">
    <source>
        <dbReference type="ARBA" id="ARBA00022679"/>
    </source>
</evidence>
<reference evidence="14 15" key="1">
    <citation type="submission" date="2024-10" db="EMBL/GenBank/DDBJ databases">
        <authorList>
            <person name="Kim D."/>
        </authorList>
    </citation>
    <scope>NUCLEOTIDE SEQUENCE [LARGE SCALE GENOMIC DNA]</scope>
    <source>
        <strain evidence="14">BH-2024</strain>
    </source>
</reference>
<evidence type="ECO:0000256" key="4">
    <source>
        <dbReference type="ARBA" id="ARBA00022603"/>
    </source>
</evidence>